<name>A0AAE3M9A3_9BACT</name>
<evidence type="ECO:0000313" key="3">
    <source>
        <dbReference type="Proteomes" id="UP001209229"/>
    </source>
</evidence>
<organism evidence="2 3">
    <name type="scientific">Plebeiibacterium sediminum</name>
    <dbReference type="NCBI Taxonomy" id="2992112"/>
    <lineage>
        <taxon>Bacteria</taxon>
        <taxon>Pseudomonadati</taxon>
        <taxon>Bacteroidota</taxon>
        <taxon>Bacteroidia</taxon>
        <taxon>Marinilabiliales</taxon>
        <taxon>Marinilabiliaceae</taxon>
        <taxon>Plebeiibacterium</taxon>
    </lineage>
</organism>
<proteinExistence type="predicted"/>
<dbReference type="AlphaFoldDB" id="A0AAE3M9A3"/>
<feature type="transmembrane region" description="Helical" evidence="1">
    <location>
        <begin position="7"/>
        <end position="27"/>
    </location>
</feature>
<dbReference type="Proteomes" id="UP001209229">
    <property type="component" value="Unassembled WGS sequence"/>
</dbReference>
<keyword evidence="1" id="KW-0472">Membrane</keyword>
<reference evidence="2" key="1">
    <citation type="submission" date="2022-10" db="EMBL/GenBank/DDBJ databases">
        <authorList>
            <person name="Yu W.X."/>
        </authorList>
    </citation>
    <scope>NUCLEOTIDE SEQUENCE</scope>
    <source>
        <strain evidence="2">AAT</strain>
    </source>
</reference>
<evidence type="ECO:0000256" key="1">
    <source>
        <dbReference type="SAM" id="Phobius"/>
    </source>
</evidence>
<keyword evidence="1" id="KW-0812">Transmembrane</keyword>
<gene>
    <name evidence="2" type="ORF">OM075_24415</name>
</gene>
<dbReference type="EMBL" id="JAPDPJ010000143">
    <property type="protein sequence ID" value="MCW3789626.1"/>
    <property type="molecule type" value="Genomic_DNA"/>
</dbReference>
<keyword evidence="3" id="KW-1185">Reference proteome</keyword>
<dbReference type="RefSeq" id="WP_301193174.1">
    <property type="nucleotide sequence ID" value="NZ_JAPDPJ010000143.1"/>
</dbReference>
<protein>
    <submittedName>
        <fullName evidence="2">Uncharacterized protein</fullName>
    </submittedName>
</protein>
<feature type="non-terminal residue" evidence="2">
    <location>
        <position position="1"/>
    </location>
</feature>
<evidence type="ECO:0000313" key="2">
    <source>
        <dbReference type="EMBL" id="MCW3789626.1"/>
    </source>
</evidence>
<feature type="transmembrane region" description="Helical" evidence="1">
    <location>
        <begin position="33"/>
        <end position="56"/>
    </location>
</feature>
<keyword evidence="1" id="KW-1133">Transmembrane helix</keyword>
<accession>A0AAE3M9A3</accession>
<sequence length="72" mass="8657">LLAKNDGFGFHFFTFLRFSSVCLWYLFGFLWLFFGMWLGCGWYVYGLWLVFVWLFIGSKEPKKDHETCIVKP</sequence>
<comment type="caution">
    <text evidence="2">The sequence shown here is derived from an EMBL/GenBank/DDBJ whole genome shotgun (WGS) entry which is preliminary data.</text>
</comment>